<protein>
    <recommendedName>
        <fullName evidence="3">Lipoprotein</fullName>
    </recommendedName>
</protein>
<reference evidence="2" key="1">
    <citation type="journal article" date="2019" name="Int. J. Syst. Evol. Microbiol.">
        <title>The Global Catalogue of Microorganisms (GCM) 10K type strain sequencing project: providing services to taxonomists for standard genome sequencing and annotation.</title>
        <authorList>
            <consortium name="The Broad Institute Genomics Platform"/>
            <consortium name="The Broad Institute Genome Sequencing Center for Infectious Disease"/>
            <person name="Wu L."/>
            <person name="Ma J."/>
        </authorList>
    </citation>
    <scope>NUCLEOTIDE SEQUENCE [LARGE SCALE GENOMIC DNA]</scope>
    <source>
        <strain evidence="2">CGMCC 1.15342</strain>
    </source>
</reference>
<proteinExistence type="predicted"/>
<sequence>MVHSWFKVIQWGAKIQLRAVNAVFICLVLSSACQHESKSTVSATDIRDNKTDIDFQQDTIPDPHRFQFIFGDSVNRAFFWDQESTLRETGSEALRMDGRSVLYIEKASLPFGLRTALMDIEVLELPLLLQVDAFDNEAGQSLELFSGALKVEKSYESSFPSLDTLRAGDLYMINKDIDLSEKEHLDDFSIQHWWETYSQ</sequence>
<dbReference type="PROSITE" id="PS51257">
    <property type="entry name" value="PROKAR_LIPOPROTEIN"/>
    <property type="match status" value="1"/>
</dbReference>
<name>A0ABQ1LQ82_9SPHI</name>
<gene>
    <name evidence="1" type="ORF">GCM10011386_18230</name>
</gene>
<comment type="caution">
    <text evidence="1">The sequence shown here is derived from an EMBL/GenBank/DDBJ whole genome shotgun (WGS) entry which is preliminary data.</text>
</comment>
<dbReference type="RefSeq" id="WP_353195677.1">
    <property type="nucleotide sequence ID" value="NZ_JBEBRY010000031.1"/>
</dbReference>
<evidence type="ECO:0000313" key="1">
    <source>
        <dbReference type="EMBL" id="GGC26537.1"/>
    </source>
</evidence>
<keyword evidence="2" id="KW-1185">Reference proteome</keyword>
<accession>A0ABQ1LQ82</accession>
<dbReference type="Proteomes" id="UP000597338">
    <property type="component" value="Unassembled WGS sequence"/>
</dbReference>
<dbReference type="EMBL" id="BMIK01000004">
    <property type="protein sequence ID" value="GGC26537.1"/>
    <property type="molecule type" value="Genomic_DNA"/>
</dbReference>
<evidence type="ECO:0000313" key="2">
    <source>
        <dbReference type="Proteomes" id="UP000597338"/>
    </source>
</evidence>
<evidence type="ECO:0008006" key="3">
    <source>
        <dbReference type="Google" id="ProtNLM"/>
    </source>
</evidence>
<organism evidence="1 2">
    <name type="scientific">Parapedobacter defluvii</name>
    <dbReference type="NCBI Taxonomy" id="2045106"/>
    <lineage>
        <taxon>Bacteria</taxon>
        <taxon>Pseudomonadati</taxon>
        <taxon>Bacteroidota</taxon>
        <taxon>Sphingobacteriia</taxon>
        <taxon>Sphingobacteriales</taxon>
        <taxon>Sphingobacteriaceae</taxon>
        <taxon>Parapedobacter</taxon>
    </lineage>
</organism>